<name>A0A0E9UEF3_ANGAN</name>
<dbReference type="EMBL" id="GBXM01044972">
    <property type="protein sequence ID" value="JAH63605.1"/>
    <property type="molecule type" value="Transcribed_RNA"/>
</dbReference>
<proteinExistence type="predicted"/>
<protein>
    <submittedName>
        <fullName evidence="1">Uncharacterized protein</fullName>
    </submittedName>
</protein>
<evidence type="ECO:0000313" key="1">
    <source>
        <dbReference type="EMBL" id="JAH63605.1"/>
    </source>
</evidence>
<reference evidence="1" key="2">
    <citation type="journal article" date="2015" name="Fish Shellfish Immunol.">
        <title>Early steps in the European eel (Anguilla anguilla)-Vibrio vulnificus interaction in the gills: Role of the RtxA13 toxin.</title>
        <authorList>
            <person name="Callol A."/>
            <person name="Pajuelo D."/>
            <person name="Ebbesson L."/>
            <person name="Teles M."/>
            <person name="MacKenzie S."/>
            <person name="Amaro C."/>
        </authorList>
    </citation>
    <scope>NUCLEOTIDE SEQUENCE</scope>
</reference>
<dbReference type="AlphaFoldDB" id="A0A0E9UEF3"/>
<reference evidence="1" key="1">
    <citation type="submission" date="2014-11" db="EMBL/GenBank/DDBJ databases">
        <authorList>
            <person name="Amaro Gonzalez C."/>
        </authorList>
    </citation>
    <scope>NUCLEOTIDE SEQUENCE</scope>
</reference>
<organism evidence="1">
    <name type="scientific">Anguilla anguilla</name>
    <name type="common">European freshwater eel</name>
    <name type="synonym">Muraena anguilla</name>
    <dbReference type="NCBI Taxonomy" id="7936"/>
    <lineage>
        <taxon>Eukaryota</taxon>
        <taxon>Metazoa</taxon>
        <taxon>Chordata</taxon>
        <taxon>Craniata</taxon>
        <taxon>Vertebrata</taxon>
        <taxon>Euteleostomi</taxon>
        <taxon>Actinopterygii</taxon>
        <taxon>Neopterygii</taxon>
        <taxon>Teleostei</taxon>
        <taxon>Anguilliformes</taxon>
        <taxon>Anguillidae</taxon>
        <taxon>Anguilla</taxon>
    </lineage>
</organism>
<accession>A0A0E9UEF3</accession>
<sequence>MVLLTDDSAKLWLKPVPLVQTYNKLTSKKKMKPIHVLFWLTLWRCTDAVENGFSCGRPPSIPFW</sequence>